<evidence type="ECO:0000259" key="1">
    <source>
        <dbReference type="PROSITE" id="PS51819"/>
    </source>
</evidence>
<dbReference type="InterPro" id="IPR029068">
    <property type="entry name" value="Glyas_Bleomycin-R_OHBP_Dase"/>
</dbReference>
<organism evidence="2 3">
    <name type="scientific">Planococcus rifietoensis</name>
    <dbReference type="NCBI Taxonomy" id="200991"/>
    <lineage>
        <taxon>Bacteria</taxon>
        <taxon>Bacillati</taxon>
        <taxon>Bacillota</taxon>
        <taxon>Bacilli</taxon>
        <taxon>Bacillales</taxon>
        <taxon>Caryophanaceae</taxon>
        <taxon>Planococcus</taxon>
    </lineage>
</organism>
<protein>
    <submittedName>
        <fullName evidence="2">Extradiol dioxygenase</fullName>
    </submittedName>
</protein>
<name>A0A0U2J7X8_9BACL</name>
<dbReference type="PROSITE" id="PS51819">
    <property type="entry name" value="VOC"/>
    <property type="match status" value="1"/>
</dbReference>
<sequence>MAIQANQIFVNLPVKDLERSMKFFGEMGFDFDERMTDNNATCMIIGHNMYAMLLVEDFFKSFTHKDIADTSNSAEAIIALSASSREAVDEWVEKAMAAGGSSANEPMDNKFMYSWSFHDPDGHLWEVMYMEDEAFE</sequence>
<feature type="domain" description="VOC" evidence="1">
    <location>
        <begin position="4"/>
        <end position="130"/>
    </location>
</feature>
<keyword evidence="3" id="KW-1185">Reference proteome</keyword>
<dbReference type="PANTHER" id="PTHR36503">
    <property type="entry name" value="BLR2520 PROTEIN"/>
    <property type="match status" value="1"/>
</dbReference>
<dbReference type="Pfam" id="PF00903">
    <property type="entry name" value="Glyoxalase"/>
    <property type="match status" value="1"/>
</dbReference>
<dbReference type="PANTHER" id="PTHR36503:SF2">
    <property type="entry name" value="BLR2408 PROTEIN"/>
    <property type="match status" value="1"/>
</dbReference>
<dbReference type="STRING" id="200991.AUC31_17120"/>
<evidence type="ECO:0000313" key="2">
    <source>
        <dbReference type="EMBL" id="ALS76834.1"/>
    </source>
</evidence>
<evidence type="ECO:0000313" key="3">
    <source>
        <dbReference type="Proteomes" id="UP000067683"/>
    </source>
</evidence>
<dbReference type="GO" id="GO:0051213">
    <property type="term" value="F:dioxygenase activity"/>
    <property type="evidence" value="ECO:0007669"/>
    <property type="project" value="UniProtKB-KW"/>
</dbReference>
<dbReference type="RefSeq" id="WP_058383535.1">
    <property type="nucleotide sequence ID" value="NZ_CP013659.2"/>
</dbReference>
<dbReference type="Proteomes" id="UP000067683">
    <property type="component" value="Chromosome"/>
</dbReference>
<dbReference type="InterPro" id="IPR037523">
    <property type="entry name" value="VOC_core"/>
</dbReference>
<dbReference type="InterPro" id="IPR004360">
    <property type="entry name" value="Glyas_Fos-R_dOase_dom"/>
</dbReference>
<dbReference type="Gene3D" id="3.10.180.10">
    <property type="entry name" value="2,3-Dihydroxybiphenyl 1,2-Dioxygenase, domain 1"/>
    <property type="match status" value="1"/>
</dbReference>
<proteinExistence type="predicted"/>
<keyword evidence="2" id="KW-0223">Dioxygenase</keyword>
<dbReference type="KEGG" id="prt:AUC31_17120"/>
<gene>
    <name evidence="2" type="ORF">AUC31_17120</name>
</gene>
<dbReference type="OrthoDB" id="9798430at2"/>
<dbReference type="AlphaFoldDB" id="A0A0U2J7X8"/>
<reference evidence="2" key="1">
    <citation type="submission" date="2016-01" db="EMBL/GenBank/DDBJ databases">
        <title>Complete genome of Planococcus rifietoensis type strain M8.</title>
        <authorList>
            <person name="See-Too W.S."/>
        </authorList>
    </citation>
    <scope>NUCLEOTIDE SEQUENCE [LARGE SCALE GENOMIC DNA]</scope>
    <source>
        <strain evidence="2">M8</strain>
    </source>
</reference>
<dbReference type="SUPFAM" id="SSF54593">
    <property type="entry name" value="Glyoxalase/Bleomycin resistance protein/Dihydroxybiphenyl dioxygenase"/>
    <property type="match status" value="1"/>
</dbReference>
<keyword evidence="2" id="KW-0560">Oxidoreductase</keyword>
<dbReference type="EMBL" id="CP013659">
    <property type="protein sequence ID" value="ALS76834.1"/>
    <property type="molecule type" value="Genomic_DNA"/>
</dbReference>
<accession>A0A0U2J7X8</accession>